<proteinExistence type="inferred from homology"/>
<evidence type="ECO:0000313" key="11">
    <source>
        <dbReference type="Proteomes" id="UP000198945"/>
    </source>
</evidence>
<feature type="transmembrane region" description="Helical" evidence="5">
    <location>
        <begin position="225"/>
        <end position="246"/>
    </location>
</feature>
<dbReference type="GO" id="GO:0005886">
    <property type="term" value="C:plasma membrane"/>
    <property type="evidence" value="ECO:0007669"/>
    <property type="project" value="UniProtKB-SubCell"/>
</dbReference>
<feature type="transmembrane region" description="Helical" evidence="5">
    <location>
        <begin position="198"/>
        <end position="219"/>
    </location>
</feature>
<evidence type="ECO:0000313" key="14">
    <source>
        <dbReference type="Proteomes" id="UP000324896"/>
    </source>
</evidence>
<organism evidence="8 14">
    <name type="scientific">Halanaerobium congolense</name>
    <dbReference type="NCBI Taxonomy" id="54121"/>
    <lineage>
        <taxon>Bacteria</taxon>
        <taxon>Bacillati</taxon>
        <taxon>Bacillota</taxon>
        <taxon>Clostridia</taxon>
        <taxon>Halanaerobiales</taxon>
        <taxon>Halanaerobiaceae</taxon>
        <taxon>Halanaerobium</taxon>
    </lineage>
</organism>
<accession>A0A1G6R6J1</accession>
<reference evidence="8 14" key="2">
    <citation type="submission" date="2016-10" db="EMBL/GenBank/DDBJ databases">
        <authorList>
            <person name="Varghese N."/>
            <person name="Submissions S."/>
        </authorList>
    </citation>
    <scope>NUCLEOTIDE SEQUENCE [LARGE SCALE GENOMIC DNA]</scope>
    <source>
        <strain evidence="8 14">WG10</strain>
    </source>
</reference>
<evidence type="ECO:0000313" key="10">
    <source>
        <dbReference type="EMBL" id="TDS28931.1"/>
    </source>
</evidence>
<dbReference type="Proteomes" id="UP000295758">
    <property type="component" value="Unassembled WGS sequence"/>
</dbReference>
<comment type="similarity">
    <text evidence="5">Belongs to the binding-protein-dependent transport system permease family.</text>
</comment>
<name>A0A1G6R6J1_9FIRM</name>
<evidence type="ECO:0000313" key="12">
    <source>
        <dbReference type="Proteomes" id="UP000247389"/>
    </source>
</evidence>
<evidence type="ECO:0000256" key="5">
    <source>
        <dbReference type="RuleBase" id="RU363032"/>
    </source>
</evidence>
<dbReference type="EMBL" id="SOAA01000019">
    <property type="protein sequence ID" value="TDS28931.1"/>
    <property type="molecule type" value="Genomic_DNA"/>
</dbReference>
<keyword evidence="4 5" id="KW-0472">Membrane</keyword>
<evidence type="ECO:0000256" key="3">
    <source>
        <dbReference type="ARBA" id="ARBA00022989"/>
    </source>
</evidence>
<feature type="transmembrane region" description="Helical" evidence="5">
    <location>
        <begin position="160"/>
        <end position="186"/>
    </location>
</feature>
<feature type="transmembrane region" description="Helical" evidence="5">
    <location>
        <begin position="335"/>
        <end position="353"/>
    </location>
</feature>
<protein>
    <submittedName>
        <fullName evidence="8">Peptide/nickel transport system permease protein</fullName>
    </submittedName>
</protein>
<dbReference type="GO" id="GO:0055085">
    <property type="term" value="P:transmembrane transport"/>
    <property type="evidence" value="ECO:0007669"/>
    <property type="project" value="InterPro"/>
</dbReference>
<dbReference type="Gene3D" id="1.10.3720.10">
    <property type="entry name" value="MetI-like"/>
    <property type="match status" value="1"/>
</dbReference>
<reference evidence="7 12" key="3">
    <citation type="submission" date="2018-04" db="EMBL/GenBank/DDBJ databases">
        <title>Subsurface microbial communities from deep shales in Ohio and West Virginia, USA.</title>
        <authorList>
            <person name="Wrighton K."/>
        </authorList>
    </citation>
    <scope>NUCLEOTIDE SEQUENCE [LARGE SCALE GENOMIC DNA]</scope>
    <source>
        <strain evidence="7 12">MSL28</strain>
    </source>
</reference>
<evidence type="ECO:0000259" key="6">
    <source>
        <dbReference type="PROSITE" id="PS50928"/>
    </source>
</evidence>
<dbReference type="AlphaFoldDB" id="A0A1G6R6J1"/>
<keyword evidence="5" id="KW-0813">Transport</keyword>
<evidence type="ECO:0000256" key="2">
    <source>
        <dbReference type="ARBA" id="ARBA00022692"/>
    </source>
</evidence>
<dbReference type="PROSITE" id="PS50928">
    <property type="entry name" value="ABC_TM1"/>
    <property type="match status" value="1"/>
</dbReference>
<dbReference type="Proteomes" id="UP000324896">
    <property type="component" value="Unassembled WGS sequence"/>
</dbReference>
<gene>
    <name evidence="10" type="ORF">BY453_11921</name>
    <name evidence="7" type="ORF">C8C78_12028</name>
    <name evidence="8" type="ORF">SAMN04488597_12140</name>
    <name evidence="9" type="ORF">SAMN04515654_11020</name>
</gene>
<evidence type="ECO:0000313" key="7">
    <source>
        <dbReference type="EMBL" id="PXV64028.1"/>
    </source>
</evidence>
<dbReference type="SUPFAM" id="SSF161098">
    <property type="entry name" value="MetI-like"/>
    <property type="match status" value="1"/>
</dbReference>
<dbReference type="PANTHER" id="PTHR43839">
    <property type="entry name" value="OPPC IN A BINDING PROTEIN-DEPENDENT TRANSPORT SYSTEM"/>
    <property type="match status" value="1"/>
</dbReference>
<dbReference type="CDD" id="cd06261">
    <property type="entry name" value="TM_PBP2"/>
    <property type="match status" value="1"/>
</dbReference>
<keyword evidence="2 5" id="KW-0812">Transmembrane</keyword>
<feature type="domain" description="ABC transmembrane type-1" evidence="6">
    <location>
        <begin position="158"/>
        <end position="354"/>
    </location>
</feature>
<keyword evidence="3 5" id="KW-1133">Transmembrane helix</keyword>
<dbReference type="Pfam" id="PF00528">
    <property type="entry name" value="BPD_transp_1"/>
    <property type="match status" value="1"/>
</dbReference>
<dbReference type="InterPro" id="IPR000515">
    <property type="entry name" value="MetI-like"/>
</dbReference>
<dbReference type="PANTHER" id="PTHR43839:SF1">
    <property type="entry name" value="OPPC IN A BINDING PROTEIN-DEPENDENT TRANSPORT SYSTEM"/>
    <property type="match status" value="1"/>
</dbReference>
<dbReference type="RefSeq" id="WP_089716816.1">
    <property type="nucleotide sequence ID" value="NZ_FMYT01000021.1"/>
</dbReference>
<evidence type="ECO:0000256" key="4">
    <source>
        <dbReference type="ARBA" id="ARBA00023136"/>
    </source>
</evidence>
<comment type="subcellular location">
    <subcellularLocation>
        <location evidence="5">Cell membrane</location>
        <topology evidence="5">Multi-pass membrane protein</topology>
    </subcellularLocation>
    <subcellularLocation>
        <location evidence="1">Membrane</location>
        <topology evidence="1">Multi-pass membrane protein</topology>
    </subcellularLocation>
</comment>
<dbReference type="EMBL" id="FNEH01000010">
    <property type="protein sequence ID" value="SDI62180.1"/>
    <property type="molecule type" value="Genomic_DNA"/>
</dbReference>
<dbReference type="Proteomes" id="UP000198945">
    <property type="component" value="Unassembled WGS sequence"/>
</dbReference>
<dbReference type="Proteomes" id="UP000247389">
    <property type="component" value="Unassembled WGS sequence"/>
</dbReference>
<evidence type="ECO:0000313" key="13">
    <source>
        <dbReference type="Proteomes" id="UP000295758"/>
    </source>
</evidence>
<evidence type="ECO:0000313" key="9">
    <source>
        <dbReference type="EMBL" id="SDI62180.1"/>
    </source>
</evidence>
<dbReference type="InterPro" id="IPR035906">
    <property type="entry name" value="MetI-like_sf"/>
</dbReference>
<dbReference type="InterPro" id="IPR025966">
    <property type="entry name" value="OppC_N"/>
</dbReference>
<evidence type="ECO:0000313" key="8">
    <source>
        <dbReference type="EMBL" id="SDC99657.1"/>
    </source>
</evidence>
<evidence type="ECO:0000256" key="1">
    <source>
        <dbReference type="ARBA" id="ARBA00004141"/>
    </source>
</evidence>
<sequence>MQHKLKLDDQIKVNSGKTLWQKKLARLFKNKFALTAALIIFILYFLAIFAPFFAPYSATKNFKNKFFHPPTKIHFTDENGLTLPYIYGTEVKEGWAEYEINKEQKYPIKFWKQGDSYQLLGIFESNIHLFGVEADQPIFILGSDNYGRDLFTRILYGGRVSLFIGFIAIFITTFIGLIMGGISGYYGGFIDSVIMRAVEVIMSIPSFYLLLALAAVLPLDLSSAFRFFLIVSILAFQGWAGMARVIRGMVLSVKSEDYIAAAKALGANDKRIILKHILPSTATYVIIRATIAIPGYIIMESGLSFIGLGIQEPSASWGNMLSAAQNITKISDFPWLLLPGLFIFITVLSYNILGDGLRDALDPKS</sequence>
<reference evidence="10 13" key="4">
    <citation type="submission" date="2019-03" db="EMBL/GenBank/DDBJ databases">
        <title>Deep subsurface shale carbon reservoir microbial communities from Ohio and West Virginia, USA.</title>
        <authorList>
            <person name="Wrighton K."/>
        </authorList>
    </citation>
    <scope>NUCLEOTIDE SEQUENCE [LARGE SCALE GENOMIC DNA]</scope>
    <source>
        <strain evidence="10 13">UTICA-S4D12</strain>
    </source>
</reference>
<dbReference type="Pfam" id="PF12911">
    <property type="entry name" value="OppC_N"/>
    <property type="match status" value="1"/>
</dbReference>
<feature type="transmembrane region" description="Helical" evidence="5">
    <location>
        <begin position="32"/>
        <end position="54"/>
    </location>
</feature>
<dbReference type="EMBL" id="QICM01000020">
    <property type="protein sequence ID" value="PXV64028.1"/>
    <property type="molecule type" value="Genomic_DNA"/>
</dbReference>
<dbReference type="EMBL" id="FMYT01000021">
    <property type="protein sequence ID" value="SDC99657.1"/>
    <property type="molecule type" value="Genomic_DNA"/>
</dbReference>
<reference evidence="9 11" key="1">
    <citation type="submission" date="2016-10" db="EMBL/GenBank/DDBJ databases">
        <authorList>
            <person name="de Groot N.N."/>
        </authorList>
    </citation>
    <scope>NUCLEOTIDE SEQUENCE [LARGE SCALE GENOMIC DNA]</scope>
    <source>
        <strain evidence="9 11">WG7</strain>
    </source>
</reference>